<feature type="domain" description="NAD(P)-binding" evidence="1">
    <location>
        <begin position="8"/>
        <end position="189"/>
    </location>
</feature>
<dbReference type="CDD" id="cd05244">
    <property type="entry name" value="BVR-B_like_SDR_a"/>
    <property type="match status" value="1"/>
</dbReference>
<dbReference type="SUPFAM" id="SSF51735">
    <property type="entry name" value="NAD(P)-binding Rossmann-fold domains"/>
    <property type="match status" value="1"/>
</dbReference>
<protein>
    <submittedName>
        <fullName evidence="3">Flavin reductase (NADPH)</fullName>
    </submittedName>
</protein>
<dbReference type="InterPro" id="IPR036291">
    <property type="entry name" value="NAD(P)-bd_dom_sf"/>
</dbReference>
<sequence length="206" mass="22429">MKKIVVFGATGMTGLCAVEAAVKKGLEVRAFVRDPSKLPEDIKEKVEVVKGDILEPDSVFNAIEGTDGVVIAIGTSGSLAPTSDMSEGTKNIIEGMRAKGVKNVSACISAFLFYEMDKVPPRFVDVTKDHKRMYVELKESGLNWVAVFSPHISDDPSREIIVEVNPEKSPGRCISKHDLGKFLVDSLTQEEYYKAVIGLCNAPLPQ</sequence>
<gene>
    <name evidence="3" type="primary">LOC112054677</name>
</gene>
<dbReference type="InterPro" id="IPR051606">
    <property type="entry name" value="Polyketide_Oxido-like"/>
</dbReference>
<evidence type="ECO:0000313" key="3">
    <source>
        <dbReference type="RefSeq" id="XP_023950312.2"/>
    </source>
</evidence>
<evidence type="ECO:0000313" key="2">
    <source>
        <dbReference type="Proteomes" id="UP001652582"/>
    </source>
</evidence>
<keyword evidence="2" id="KW-1185">Reference proteome</keyword>
<reference evidence="3" key="1">
    <citation type="submission" date="2025-08" db="UniProtKB">
        <authorList>
            <consortium name="RefSeq"/>
        </authorList>
    </citation>
    <scope>IDENTIFICATION</scope>
</reference>
<dbReference type="PANTHER" id="PTHR43355:SF2">
    <property type="entry name" value="FLAVIN REDUCTASE (NADPH)"/>
    <property type="match status" value="1"/>
</dbReference>
<dbReference type="PANTHER" id="PTHR43355">
    <property type="entry name" value="FLAVIN REDUCTASE (NADPH)"/>
    <property type="match status" value="1"/>
</dbReference>
<name>A0A6J1NYG1_BICAN</name>
<dbReference type="KEGG" id="bany:112054677"/>
<dbReference type="AlphaFoldDB" id="A0A6J1NYG1"/>
<dbReference type="Gene3D" id="3.40.50.720">
    <property type="entry name" value="NAD(P)-binding Rossmann-like Domain"/>
    <property type="match status" value="1"/>
</dbReference>
<proteinExistence type="predicted"/>
<dbReference type="GO" id="GO:0042602">
    <property type="term" value="F:riboflavin reductase (NADPH) activity"/>
    <property type="evidence" value="ECO:0007669"/>
    <property type="project" value="TreeGrafter"/>
</dbReference>
<evidence type="ECO:0000259" key="1">
    <source>
        <dbReference type="Pfam" id="PF13460"/>
    </source>
</evidence>
<dbReference type="InterPro" id="IPR016040">
    <property type="entry name" value="NAD(P)-bd_dom"/>
</dbReference>
<dbReference type="GeneID" id="112054677"/>
<dbReference type="RefSeq" id="XP_023950312.2">
    <property type="nucleotide sequence ID" value="XM_024094544.2"/>
</dbReference>
<dbReference type="OrthoDB" id="419598at2759"/>
<dbReference type="GO" id="GO:0004074">
    <property type="term" value="F:biliverdin reductase [NAD(P)H] activity"/>
    <property type="evidence" value="ECO:0007669"/>
    <property type="project" value="TreeGrafter"/>
</dbReference>
<organism evidence="2 3">
    <name type="scientific">Bicyclus anynana</name>
    <name type="common">Squinting bush brown butterfly</name>
    <dbReference type="NCBI Taxonomy" id="110368"/>
    <lineage>
        <taxon>Eukaryota</taxon>
        <taxon>Metazoa</taxon>
        <taxon>Ecdysozoa</taxon>
        <taxon>Arthropoda</taxon>
        <taxon>Hexapoda</taxon>
        <taxon>Insecta</taxon>
        <taxon>Pterygota</taxon>
        <taxon>Neoptera</taxon>
        <taxon>Endopterygota</taxon>
        <taxon>Lepidoptera</taxon>
        <taxon>Glossata</taxon>
        <taxon>Ditrysia</taxon>
        <taxon>Papilionoidea</taxon>
        <taxon>Nymphalidae</taxon>
        <taxon>Satyrinae</taxon>
        <taxon>Satyrini</taxon>
        <taxon>Mycalesina</taxon>
        <taxon>Bicyclus</taxon>
    </lineage>
</organism>
<dbReference type="Pfam" id="PF13460">
    <property type="entry name" value="NAD_binding_10"/>
    <property type="match status" value="1"/>
</dbReference>
<dbReference type="Proteomes" id="UP001652582">
    <property type="component" value="Chromosome 21"/>
</dbReference>
<accession>A0A6J1NYG1</accession>